<feature type="compositionally biased region" description="Basic and acidic residues" evidence="1">
    <location>
        <begin position="28"/>
        <end position="38"/>
    </location>
</feature>
<keyword evidence="2" id="KW-0808">Transferase</keyword>
<dbReference type="InterPro" id="IPR011990">
    <property type="entry name" value="TPR-like_helical_dom_sf"/>
</dbReference>
<evidence type="ECO:0000313" key="2">
    <source>
        <dbReference type="EMBL" id="VTO18556.1"/>
    </source>
</evidence>
<dbReference type="Gene3D" id="1.25.40.10">
    <property type="entry name" value="Tetratricopeptide repeat domain"/>
    <property type="match status" value="1"/>
</dbReference>
<keyword evidence="3" id="KW-1185">Reference proteome</keyword>
<evidence type="ECO:0000313" key="3">
    <source>
        <dbReference type="Proteomes" id="UP000309952"/>
    </source>
</evidence>
<accession>A0A4P1KGN4</accession>
<dbReference type="Gene3D" id="3.40.50.2000">
    <property type="entry name" value="Glycogen Phosphorylase B"/>
    <property type="match status" value="1"/>
</dbReference>
<dbReference type="CDD" id="cd01635">
    <property type="entry name" value="Glycosyltransferase_GTB-type"/>
    <property type="match status" value="1"/>
</dbReference>
<name>A0A4P1KGN4_9CAUL</name>
<dbReference type="PANTHER" id="PTHR46656">
    <property type="entry name" value="PUTATIVE-RELATED"/>
    <property type="match status" value="1"/>
</dbReference>
<proteinExistence type="predicted"/>
<organism evidence="2 3">
    <name type="scientific">Brevundimonas vancanneytii</name>
    <dbReference type="NCBI Taxonomy" id="1325724"/>
    <lineage>
        <taxon>Bacteria</taxon>
        <taxon>Pseudomonadati</taxon>
        <taxon>Pseudomonadota</taxon>
        <taxon>Alphaproteobacteria</taxon>
        <taxon>Caulobacterales</taxon>
        <taxon>Caulobacteraceae</taxon>
        <taxon>Brevundimonas</taxon>
    </lineage>
</organism>
<reference evidence="2 3" key="1">
    <citation type="submission" date="2019-04" db="EMBL/GenBank/DDBJ databases">
        <authorList>
            <consortium name="Pathogen Informatics"/>
        </authorList>
    </citation>
    <scope>NUCLEOTIDE SEQUENCE [LARGE SCALE GENOMIC DNA]</scope>
    <source>
        <strain evidence="2 3">NCTC9239</strain>
    </source>
</reference>
<gene>
    <name evidence="2" type="ORF">NCTC9239_02813</name>
</gene>
<evidence type="ECO:0000256" key="1">
    <source>
        <dbReference type="SAM" id="MobiDB-lite"/>
    </source>
</evidence>
<dbReference type="SUPFAM" id="SSF48452">
    <property type="entry name" value="TPR-like"/>
    <property type="match status" value="1"/>
</dbReference>
<dbReference type="AlphaFoldDB" id="A0A4P1KGN4"/>
<dbReference type="SUPFAM" id="SSF53756">
    <property type="entry name" value="UDP-Glycosyltransferase/glycogen phosphorylase"/>
    <property type="match status" value="1"/>
</dbReference>
<feature type="region of interest" description="Disordered" evidence="1">
    <location>
        <begin position="18"/>
        <end position="38"/>
    </location>
</feature>
<dbReference type="GO" id="GO:0016740">
    <property type="term" value="F:transferase activity"/>
    <property type="evidence" value="ECO:0007669"/>
    <property type="project" value="UniProtKB-KW"/>
</dbReference>
<dbReference type="EMBL" id="LR588407">
    <property type="protein sequence ID" value="VTO18556.1"/>
    <property type="molecule type" value="Genomic_DNA"/>
</dbReference>
<protein>
    <submittedName>
        <fullName evidence="2">Predicted O-linked N-acetylglucosamine transferase, SPINDLY family</fullName>
    </submittedName>
</protein>
<dbReference type="Pfam" id="PF13692">
    <property type="entry name" value="Glyco_trans_1_4"/>
    <property type="match status" value="1"/>
</dbReference>
<sequence>MSDKIPMPQGIARSLAELSAPLTGRRRSTQDLKRQAEKARTQRDWALDVLYRRQICAMEPAKPGVWIQYGHALKEAGFHARAAEAYAKARELDGDSAEAALQLGHLAKIRGDFDTAAREFETAAALGHPAADEIALQLKLFRRIDNTAVFRGANPSAPKAPLRVFLSVPGGQVHEGDKEAASAGLGAADYSYSFAMRGFIQAFEEMEVDYTVIDKPEYISDIRDRSGAEVNIHLGFYPPERMRVLKGAYNINCFAWEFDRLRLPTEAFSHHAFADQAQMLDVADELWVTSHHATAAVAAQITKPATRVPSPVLSNLARRPRSHRPDLRELERIGRDLAGINWEPLSILPRLQPMLDHAARNKAISLPAILSSLDGEERPEIFLSVFNVHDYRKQIEPMLTGFMRFLEQRPNALLLLKMTTPHRAKRLANRILMEEQVSDAGRLIPPMVSDRIWLTDSVLTRNELNRLYDAATYYVCTSYAEGQNLPLIEAMGRGVVPVTVNHTAMSDYISENDAVVIPSEPRPLDIRLAARYRMFGTDTNYVAAEDVRVSLERAVTLEDADYAHRSSAAFEEVRNQFGLAPFAERFWSTVEQLKAQGGQA</sequence>
<dbReference type="PANTHER" id="PTHR46656:SF3">
    <property type="entry name" value="PUTATIVE-RELATED"/>
    <property type="match status" value="1"/>
</dbReference>
<dbReference type="KEGG" id="bvy:NCTC9239_02813"/>
<dbReference type="RefSeq" id="WP_138141982.1">
    <property type="nucleotide sequence ID" value="NZ_LR588407.1"/>
</dbReference>
<dbReference type="Proteomes" id="UP000309952">
    <property type="component" value="Chromosome"/>
</dbReference>